<accession>A0AAE8BQY3</accession>
<dbReference type="RefSeq" id="YP_010667914.1">
    <property type="nucleotide sequence ID" value="NC_070952.1"/>
</dbReference>
<dbReference type="EMBL" id="MZ501267">
    <property type="protein sequence ID" value="QZA70635.1"/>
    <property type="molecule type" value="Genomic_DNA"/>
</dbReference>
<evidence type="ECO:0000313" key="1">
    <source>
        <dbReference type="EMBL" id="QZA70635.1"/>
    </source>
</evidence>
<proteinExistence type="predicted"/>
<organism evidence="1 2">
    <name type="scientific">Erwinia phage AH04</name>
    <dbReference type="NCBI Taxonomy" id="2869569"/>
    <lineage>
        <taxon>Viruses</taxon>
        <taxon>Duplodnaviria</taxon>
        <taxon>Heunggongvirae</taxon>
        <taxon>Uroviricota</taxon>
        <taxon>Caudoviricetes</taxon>
        <taxon>Chimalliviridae</taxon>
        <taxon>Meadowvirus</taxon>
        <taxon>Meadowvirus AH04</taxon>
    </lineage>
</organism>
<reference evidence="1" key="1">
    <citation type="submission" date="2021-07" db="EMBL/GenBank/DDBJ databases">
        <authorList>
            <person name="Roth S.J."/>
            <person name="Krukonis G.P."/>
            <person name="Delesalle V.A."/>
        </authorList>
    </citation>
    <scope>NUCLEOTIDE SEQUENCE</scope>
</reference>
<sequence length="197" mass="22464">MLNLDPSNTLVREMHHYKPCIQAGLKLVEMDQLPGCPVRAVLQAYPSMHQDIFQRIKLVGVTKVIANPGYTLDMYADELAATLKGNGGNWIALIFDTKSVDKVYQHQVRVFLYQAVYHYNLKITQEPLFAFRNTVEYSEEIDNFVDTFTCVDDARCNRLVFTTEYALCNVARELVETGSITSGLRFIEKLKPSLIFS</sequence>
<gene>
    <name evidence="1" type="primary">160</name>
    <name evidence="1" type="ORF">AH04_160</name>
</gene>
<dbReference type="KEGG" id="vg:77944040"/>
<dbReference type="Proteomes" id="UP000827517">
    <property type="component" value="Segment"/>
</dbReference>
<name>A0AAE8BQY3_9CAUD</name>
<dbReference type="GeneID" id="77944040"/>
<protein>
    <submittedName>
        <fullName evidence="1">Uncharacterized protein</fullName>
    </submittedName>
</protein>
<evidence type="ECO:0000313" key="2">
    <source>
        <dbReference type="Proteomes" id="UP000827517"/>
    </source>
</evidence>
<keyword evidence="2" id="KW-1185">Reference proteome</keyword>